<keyword evidence="7 10" id="KW-0067">ATP-binding</keyword>
<evidence type="ECO:0000256" key="4">
    <source>
        <dbReference type="ARBA" id="ARBA00022679"/>
    </source>
</evidence>
<gene>
    <name evidence="10" type="primary">miaA</name>
    <name evidence="14" type="ORF">C4F49_04200</name>
</gene>
<dbReference type="Proteomes" id="UP000616201">
    <property type="component" value="Unassembled WGS sequence"/>
</dbReference>
<organism evidence="14 15">
    <name type="scientific">Sphingobacterium hungaricum</name>
    <dbReference type="NCBI Taxonomy" id="2082723"/>
    <lineage>
        <taxon>Bacteria</taxon>
        <taxon>Pseudomonadati</taxon>
        <taxon>Bacteroidota</taxon>
        <taxon>Sphingobacteriia</taxon>
        <taxon>Sphingobacteriales</taxon>
        <taxon>Sphingobacteriaceae</taxon>
        <taxon>Sphingobacterium</taxon>
    </lineage>
</organism>
<comment type="function">
    <text evidence="2 10 12">Catalyzes the transfer of a dimethylallyl group onto the adenine at position 37 in tRNAs that read codons beginning with uridine, leading to the formation of N6-(dimethylallyl)adenosine (i(6)A).</text>
</comment>
<feature type="binding site" evidence="10">
    <location>
        <begin position="33"/>
        <end position="40"/>
    </location>
    <ligand>
        <name>ATP</name>
        <dbReference type="ChEBI" id="CHEBI:30616"/>
    </ligand>
</feature>
<evidence type="ECO:0000256" key="10">
    <source>
        <dbReference type="HAMAP-Rule" id="MF_00185"/>
    </source>
</evidence>
<dbReference type="Pfam" id="PF01715">
    <property type="entry name" value="IPPT"/>
    <property type="match status" value="1"/>
</dbReference>
<dbReference type="RefSeq" id="WP_196935850.1">
    <property type="nucleotide sequence ID" value="NZ_MU158698.1"/>
</dbReference>
<dbReference type="InterPro" id="IPR018022">
    <property type="entry name" value="IPT"/>
</dbReference>
<dbReference type="GO" id="GO:0006400">
    <property type="term" value="P:tRNA modification"/>
    <property type="evidence" value="ECO:0007669"/>
    <property type="project" value="TreeGrafter"/>
</dbReference>
<dbReference type="SUPFAM" id="SSF52540">
    <property type="entry name" value="P-loop containing nucleoside triphosphate hydrolases"/>
    <property type="match status" value="2"/>
</dbReference>
<comment type="catalytic activity">
    <reaction evidence="9 10 11">
        <text>adenosine(37) in tRNA + dimethylallyl diphosphate = N(6)-dimethylallyladenosine(37) in tRNA + diphosphate</text>
        <dbReference type="Rhea" id="RHEA:26482"/>
        <dbReference type="Rhea" id="RHEA-COMP:10162"/>
        <dbReference type="Rhea" id="RHEA-COMP:10375"/>
        <dbReference type="ChEBI" id="CHEBI:33019"/>
        <dbReference type="ChEBI" id="CHEBI:57623"/>
        <dbReference type="ChEBI" id="CHEBI:74411"/>
        <dbReference type="ChEBI" id="CHEBI:74415"/>
        <dbReference type="EC" id="2.5.1.75"/>
    </reaction>
</comment>
<keyword evidence="15" id="KW-1185">Reference proteome</keyword>
<evidence type="ECO:0000256" key="2">
    <source>
        <dbReference type="ARBA" id="ARBA00003213"/>
    </source>
</evidence>
<evidence type="ECO:0000256" key="11">
    <source>
        <dbReference type="RuleBase" id="RU003783"/>
    </source>
</evidence>
<proteinExistence type="inferred from homology"/>
<comment type="similarity">
    <text evidence="3 10 13">Belongs to the IPP transferase family.</text>
</comment>
<dbReference type="InterPro" id="IPR027417">
    <property type="entry name" value="P-loop_NTPase"/>
</dbReference>
<dbReference type="PANTHER" id="PTHR11088:SF60">
    <property type="entry name" value="TRNA DIMETHYLALLYLTRANSFERASE"/>
    <property type="match status" value="1"/>
</dbReference>
<dbReference type="HAMAP" id="MF_00185">
    <property type="entry name" value="IPP_trans"/>
    <property type="match status" value="1"/>
</dbReference>
<dbReference type="PANTHER" id="PTHR11088">
    <property type="entry name" value="TRNA DIMETHYLALLYLTRANSFERASE"/>
    <property type="match status" value="1"/>
</dbReference>
<evidence type="ECO:0000256" key="6">
    <source>
        <dbReference type="ARBA" id="ARBA00022741"/>
    </source>
</evidence>
<dbReference type="Gene3D" id="1.10.287.890">
    <property type="entry name" value="Crystal structure of tRNA isopentenylpyrophosphate transferase (bh2366) domain"/>
    <property type="match status" value="1"/>
</dbReference>
<protein>
    <recommendedName>
        <fullName evidence="10">tRNA dimethylallyltransferase</fullName>
        <ecNumber evidence="10">2.5.1.75</ecNumber>
    </recommendedName>
    <alternativeName>
        <fullName evidence="10">Dimethylallyl diphosphate:tRNA dimethylallyltransferase</fullName>
        <shortName evidence="10">DMAPP:tRNA dimethylallyltransferase</shortName>
        <shortName evidence="10">DMATase</shortName>
    </alternativeName>
    <alternativeName>
        <fullName evidence="10">Isopentenyl-diphosphate:tRNA isopentenyltransferase</fullName>
        <shortName evidence="10">IPP transferase</shortName>
        <shortName evidence="10">IPPT</shortName>
        <shortName evidence="10">IPTase</shortName>
    </alternativeName>
</protein>
<dbReference type="GO" id="GO:0005524">
    <property type="term" value="F:ATP binding"/>
    <property type="evidence" value="ECO:0007669"/>
    <property type="project" value="UniProtKB-UniRule"/>
</dbReference>
<dbReference type="EMBL" id="PRDK01000003">
    <property type="protein sequence ID" value="MBE8712874.1"/>
    <property type="molecule type" value="Genomic_DNA"/>
</dbReference>
<evidence type="ECO:0000313" key="15">
    <source>
        <dbReference type="Proteomes" id="UP000616201"/>
    </source>
</evidence>
<feature type="region of interest" description="Interaction with substrate tRNA" evidence="10">
    <location>
        <begin position="58"/>
        <end position="61"/>
    </location>
</feature>
<evidence type="ECO:0000256" key="5">
    <source>
        <dbReference type="ARBA" id="ARBA00022694"/>
    </source>
</evidence>
<comment type="cofactor">
    <cofactor evidence="1 10">
        <name>Mg(2+)</name>
        <dbReference type="ChEBI" id="CHEBI:18420"/>
    </cofactor>
</comment>
<dbReference type="GO" id="GO:0052381">
    <property type="term" value="F:tRNA dimethylallyltransferase activity"/>
    <property type="evidence" value="ECO:0007669"/>
    <property type="project" value="UniProtKB-UniRule"/>
</dbReference>
<sequence length="310" mass="35792">MDQICRLKQIHSILTKNQAENNFPPDSLLILLGPTASGKTSLAVALAKEFDAEIISADSRQVFRQMDIGTGKDLTEYGEIPYHLINIKEPGDRYQVNEFRKDFFQAFEDIRGRGKRAILCGGTGSYIHSLLISKPYSQIPSSAEFVNSCQLLSKEDLLSEINASQLPNDFIIDVNSKKRLIRSLEIIQFLKNNPDYAFSDYPVVKNYIAFGLNPALSERREKISIRLEERLKAGLIDEVNKLLDLGLTHEDLVFYGLEYKYVSYYLQGYLDYPEFHKKLETEIHRYAKRQMTFFRKMEKDGIQIHWLDTE</sequence>
<accession>A0A928YPF5</accession>
<comment type="caution">
    <text evidence="14">The sequence shown here is derived from an EMBL/GenBank/DDBJ whole genome shotgun (WGS) entry which is preliminary data.</text>
</comment>
<evidence type="ECO:0000256" key="1">
    <source>
        <dbReference type="ARBA" id="ARBA00001946"/>
    </source>
</evidence>
<keyword evidence="5 10" id="KW-0819">tRNA processing</keyword>
<reference evidence="14" key="1">
    <citation type="submission" date="2018-02" db="EMBL/GenBank/DDBJ databases">
        <authorList>
            <person name="Vasarhelyi B.M."/>
            <person name="Deshmukh S."/>
            <person name="Balint B."/>
            <person name="Kukolya J."/>
        </authorList>
    </citation>
    <scope>NUCLEOTIDE SEQUENCE</scope>
    <source>
        <strain evidence="14">KB22</strain>
    </source>
</reference>
<evidence type="ECO:0000256" key="3">
    <source>
        <dbReference type="ARBA" id="ARBA00005842"/>
    </source>
</evidence>
<comment type="subunit">
    <text evidence="10">Monomer.</text>
</comment>
<comment type="caution">
    <text evidence="10">Lacks conserved residue(s) required for the propagation of feature annotation.</text>
</comment>
<evidence type="ECO:0000256" key="7">
    <source>
        <dbReference type="ARBA" id="ARBA00022840"/>
    </source>
</evidence>
<keyword evidence="4 10" id="KW-0808">Transferase</keyword>
<keyword evidence="6 10" id="KW-0547">Nucleotide-binding</keyword>
<name>A0A928YPF5_9SPHI</name>
<evidence type="ECO:0000256" key="8">
    <source>
        <dbReference type="ARBA" id="ARBA00022842"/>
    </source>
</evidence>
<evidence type="ECO:0000256" key="12">
    <source>
        <dbReference type="RuleBase" id="RU003784"/>
    </source>
</evidence>
<dbReference type="NCBIfam" id="TIGR00174">
    <property type="entry name" value="miaA"/>
    <property type="match status" value="1"/>
</dbReference>
<evidence type="ECO:0000256" key="9">
    <source>
        <dbReference type="ARBA" id="ARBA00049563"/>
    </source>
</evidence>
<dbReference type="AlphaFoldDB" id="A0A928YPF5"/>
<feature type="site" description="Interaction with substrate tRNA" evidence="10">
    <location>
        <position position="123"/>
    </location>
</feature>
<feature type="binding site" evidence="10">
    <location>
        <begin position="35"/>
        <end position="40"/>
    </location>
    <ligand>
        <name>substrate</name>
    </ligand>
</feature>
<evidence type="ECO:0000313" key="14">
    <source>
        <dbReference type="EMBL" id="MBE8712874.1"/>
    </source>
</evidence>
<dbReference type="InterPro" id="IPR039657">
    <property type="entry name" value="Dimethylallyltransferase"/>
</dbReference>
<dbReference type="EC" id="2.5.1.75" evidence="10"/>
<keyword evidence="8 10" id="KW-0460">Magnesium</keyword>
<evidence type="ECO:0000256" key="13">
    <source>
        <dbReference type="RuleBase" id="RU003785"/>
    </source>
</evidence>
<dbReference type="Gene3D" id="3.40.50.300">
    <property type="entry name" value="P-loop containing nucleotide triphosphate hydrolases"/>
    <property type="match status" value="1"/>
</dbReference>